<reference evidence="1" key="2">
    <citation type="submission" date="2020-08" db="EMBL/GenBank/DDBJ databases">
        <authorList>
            <person name="Chen M."/>
            <person name="Teng W."/>
            <person name="Zhao L."/>
            <person name="Hu C."/>
            <person name="Zhou Y."/>
            <person name="Han B."/>
            <person name="Song L."/>
            <person name="Shu W."/>
        </authorList>
    </citation>
    <scope>NUCLEOTIDE SEQUENCE</scope>
    <source>
        <strain evidence="1">FACHB-1277</strain>
    </source>
</reference>
<protein>
    <recommendedName>
        <fullName evidence="3">Peptidoglycan-binding protein</fullName>
    </recommendedName>
</protein>
<organism evidence="1 2">
    <name type="scientific">Pseudanabaena cinerea FACHB-1277</name>
    <dbReference type="NCBI Taxonomy" id="2949581"/>
    <lineage>
        <taxon>Bacteria</taxon>
        <taxon>Bacillati</taxon>
        <taxon>Cyanobacteriota</taxon>
        <taxon>Cyanophyceae</taxon>
        <taxon>Pseudanabaenales</taxon>
        <taxon>Pseudanabaenaceae</taxon>
        <taxon>Pseudanabaena</taxon>
        <taxon>Pseudanabaena cinerea</taxon>
    </lineage>
</organism>
<evidence type="ECO:0008006" key="3">
    <source>
        <dbReference type="Google" id="ProtNLM"/>
    </source>
</evidence>
<keyword evidence="2" id="KW-1185">Reference proteome</keyword>
<gene>
    <name evidence="1" type="ORF">H6F44_05380</name>
</gene>
<evidence type="ECO:0000313" key="2">
    <source>
        <dbReference type="Proteomes" id="UP000631421"/>
    </source>
</evidence>
<dbReference type="RefSeq" id="WP_190349931.1">
    <property type="nucleotide sequence ID" value="NZ_JACJPY010000010.1"/>
</dbReference>
<comment type="caution">
    <text evidence="1">The sequence shown here is derived from an EMBL/GenBank/DDBJ whole genome shotgun (WGS) entry which is preliminary data.</text>
</comment>
<proteinExistence type="predicted"/>
<reference evidence="1" key="1">
    <citation type="journal article" date="2015" name="ISME J.">
        <title>Draft Genome Sequence of Streptomyces incarnatus NRRL8089, which Produces the Nucleoside Antibiotic Sinefungin.</title>
        <authorList>
            <person name="Oshima K."/>
            <person name="Hattori M."/>
            <person name="Shimizu H."/>
            <person name="Fukuda K."/>
            <person name="Nemoto M."/>
            <person name="Inagaki K."/>
            <person name="Tamura T."/>
        </authorList>
    </citation>
    <scope>NUCLEOTIDE SEQUENCE</scope>
    <source>
        <strain evidence="1">FACHB-1277</strain>
    </source>
</reference>
<name>A0A926URJ7_9CYAN</name>
<dbReference type="Proteomes" id="UP000631421">
    <property type="component" value="Unassembled WGS sequence"/>
</dbReference>
<dbReference type="AlphaFoldDB" id="A0A926URJ7"/>
<evidence type="ECO:0000313" key="1">
    <source>
        <dbReference type="EMBL" id="MBD2149558.1"/>
    </source>
</evidence>
<dbReference type="EMBL" id="JACJPY010000010">
    <property type="protein sequence ID" value="MBD2149558.1"/>
    <property type="molecule type" value="Genomic_DNA"/>
</dbReference>
<sequence>MAVIEAKFALSELSQAQTYLQQLGLYDGKVDNVYGKLTEAAFVQFANALSIDTILDARSQDLTNRLLQMPSVVRHLLELLGSGDRLFQKFTNSQRIFVNMGQADSNHLGFLDRGLNGSIVGSIKDLPNRNFAQSPLLSHVPSYPERLAKLPDGVNVVSYGEVAMLSGSQIRVRFRPYPKLGEIPNIEDIGLEFLDPSIYEACICVGSVVNGQMFARWIGRNALHNVQFWSSTKIIPLLYTICQANQADFKQPIAVCQIADPNNRKSPRTFSELAQRICGYYETKDISSNGLAAMFKQFTTPQNLENWLKQITGNQQLSFMGRYGEVPYIEQPYLKDITGKTLVTGVKEPHRGDNLISAYDLTRLVSQIAWHRHIPPSDRLASAQWHSLSALINAMAHDTARYVDVAIAALGLTYFMSDPVVISKMGFGYSDQRKRSELTYTACIQFVDHLATNQDVPTPKFRSVNMTLRAVLDLQNPAREALEIDSRMAATVTEILRRVVTEELI</sequence>
<accession>A0A926URJ7</accession>